<evidence type="ECO:0000256" key="1">
    <source>
        <dbReference type="ARBA" id="ARBA00001946"/>
    </source>
</evidence>
<comment type="cofactor">
    <cofactor evidence="1 6">
        <name>Mg(2+)</name>
        <dbReference type="ChEBI" id="CHEBI:18420"/>
    </cofactor>
</comment>
<feature type="binding site" evidence="6">
    <location>
        <position position="126"/>
    </location>
    <ligand>
        <name>Mg(2+)</name>
        <dbReference type="ChEBI" id="CHEBI:18420"/>
        <note>catalytic</note>
    </ligand>
</feature>
<comment type="catalytic activity">
    <reaction evidence="6">
        <text>beta-D-fructose 6-phosphate + diphosphate = beta-D-fructose 1,6-bisphosphate + phosphate + H(+)</text>
        <dbReference type="Rhea" id="RHEA:13613"/>
        <dbReference type="ChEBI" id="CHEBI:15378"/>
        <dbReference type="ChEBI" id="CHEBI:32966"/>
        <dbReference type="ChEBI" id="CHEBI:33019"/>
        <dbReference type="ChEBI" id="CHEBI:43474"/>
        <dbReference type="ChEBI" id="CHEBI:57634"/>
        <dbReference type="EC" id="2.7.1.90"/>
    </reaction>
</comment>
<comment type="activity regulation">
    <text evidence="6">Non-allosteric.</text>
</comment>
<dbReference type="GO" id="GO:0003872">
    <property type="term" value="F:6-phosphofructokinase activity"/>
    <property type="evidence" value="ECO:0007669"/>
    <property type="project" value="UniProtKB-UniRule"/>
</dbReference>
<dbReference type="AlphaFoldDB" id="A0A8J5XN73"/>
<feature type="binding site" evidence="6">
    <location>
        <position position="271"/>
    </location>
    <ligand>
        <name>substrate</name>
    </ligand>
</feature>
<feature type="site" description="Important for catalytic activity; stabilizes the transition state when the phosphoryl donor is PPi" evidence="6">
    <location>
        <position position="153"/>
    </location>
</feature>
<keyword evidence="4 6" id="KW-0418">Kinase</keyword>
<dbReference type="Gene3D" id="3.40.50.450">
    <property type="match status" value="1"/>
</dbReference>
<feature type="binding site" evidence="6">
    <location>
        <begin position="154"/>
        <end position="156"/>
    </location>
    <ligand>
        <name>substrate</name>
    </ligand>
</feature>
<comment type="similarity">
    <text evidence="6">Belongs to the phosphofructokinase type A (PFKA) family. PPi-dependent PFK group II subfamily. Clade 'P' sub-subfamily.</text>
</comment>
<keyword evidence="9" id="KW-1185">Reference proteome</keyword>
<gene>
    <name evidence="8" type="ORF">KFE25_012070</name>
</gene>
<feature type="binding site" evidence="6">
    <location>
        <begin position="199"/>
        <end position="201"/>
    </location>
    <ligand>
        <name>substrate</name>
    </ligand>
</feature>
<keyword evidence="2 6" id="KW-0808">Transferase</keyword>
<dbReference type="GO" id="GO:0005737">
    <property type="term" value="C:cytoplasm"/>
    <property type="evidence" value="ECO:0007669"/>
    <property type="project" value="UniProtKB-SubCell"/>
</dbReference>
<comment type="subunit">
    <text evidence="6">Homodimer or homotetramer.</text>
</comment>
<dbReference type="NCBIfam" id="NF005121">
    <property type="entry name" value="PRK06555.1"/>
    <property type="match status" value="1"/>
</dbReference>
<dbReference type="InterPro" id="IPR035966">
    <property type="entry name" value="PKF_sf"/>
</dbReference>
<feature type="active site" description="Proton acceptor" evidence="6">
    <location>
        <position position="156"/>
    </location>
</feature>
<dbReference type="InterPro" id="IPR000023">
    <property type="entry name" value="Phosphofructokinase_dom"/>
</dbReference>
<keyword evidence="6" id="KW-0963">Cytoplasm</keyword>
<dbReference type="SUPFAM" id="SSF53784">
    <property type="entry name" value="Phosphofructokinase"/>
    <property type="match status" value="1"/>
</dbReference>
<evidence type="ECO:0000256" key="2">
    <source>
        <dbReference type="ARBA" id="ARBA00022679"/>
    </source>
</evidence>
<sequence length="415" mass="44606">MSETNAPKTVAILTAGGLAPCLSSAVGYLIELYTQRMPSTRIICYRSGYKGLLLGDFIEVSPTIRAECGTLHAHGGSPIGNSRVKLTNVKDCVKRGLVKEGENPQKVAADQLVKDGVEVLHTIGGDDTSLAAAALSAFLATNGYNLTVIGLPKTIDNDVVPVKQSLGAATAADHGAAFFANVVAESTANPRMFIVHEVMGRDCGWLTAATARDYTTKIESNPVLPELFVDTQRLGVHAVYLPEMAIDLEAEGRRLKAVMDEVDCVNIFISEGAGVRDVVKELETQGIEVPRDAFGHYKLDAVNVGKYFAEQFATRIGAEKTLVQKSGYFARSAAANAEDRALIRLCCDEAVSAAVRREPGLIGHDEERGGALRPIEFERIKGGKSFDLNTPWFIELLAKFGQPKMPNAEHSGHGH</sequence>
<name>A0A8J5XN73_DIALT</name>
<dbReference type="EC" id="2.7.1.90" evidence="6"/>
<evidence type="ECO:0000259" key="7">
    <source>
        <dbReference type="Pfam" id="PF00365"/>
    </source>
</evidence>
<evidence type="ECO:0000256" key="5">
    <source>
        <dbReference type="ARBA" id="ARBA00022842"/>
    </source>
</evidence>
<feature type="binding site" evidence="6">
    <location>
        <begin position="328"/>
        <end position="331"/>
    </location>
    <ligand>
        <name>substrate</name>
    </ligand>
</feature>
<dbReference type="InterPro" id="IPR050929">
    <property type="entry name" value="PFKA"/>
</dbReference>
<evidence type="ECO:0000256" key="6">
    <source>
        <dbReference type="HAMAP-Rule" id="MF_01977"/>
    </source>
</evidence>
<proteinExistence type="inferred from homology"/>
<comment type="subcellular location">
    <subcellularLocation>
        <location evidence="6">Cytoplasm</location>
    </subcellularLocation>
</comment>
<reference evidence="8" key="1">
    <citation type="submission" date="2021-05" db="EMBL/GenBank/DDBJ databases">
        <title>The genome of the haptophyte Pavlova lutheri (Diacronema luteri, Pavlovales) - a model for lipid biosynthesis in eukaryotic algae.</title>
        <authorList>
            <person name="Hulatt C.J."/>
            <person name="Posewitz M.C."/>
        </authorList>
    </citation>
    <scope>NUCLEOTIDE SEQUENCE</scope>
    <source>
        <strain evidence="8">NIVA-4/92</strain>
    </source>
</reference>
<keyword evidence="5 6" id="KW-0460">Magnesium</keyword>
<keyword evidence="3 6" id="KW-0479">Metal-binding</keyword>
<comment type="pathway">
    <text evidence="6">Carbohydrate degradation; glycolysis; D-glyceraldehyde 3-phosphate and glycerone phosphate from D-glucose: step 3/4.</text>
</comment>
<dbReference type="UniPathway" id="UPA00109">
    <property type="reaction ID" value="UER00182"/>
</dbReference>
<keyword evidence="6" id="KW-0324">Glycolysis</keyword>
<feature type="domain" description="Phosphofructokinase" evidence="7">
    <location>
        <begin position="10"/>
        <end position="352"/>
    </location>
</feature>
<evidence type="ECO:0000313" key="8">
    <source>
        <dbReference type="EMBL" id="KAG8462250.1"/>
    </source>
</evidence>
<dbReference type="EMBL" id="JAGTXO010000021">
    <property type="protein sequence ID" value="KAG8462250.1"/>
    <property type="molecule type" value="Genomic_DNA"/>
</dbReference>
<dbReference type="InterPro" id="IPR022953">
    <property type="entry name" value="ATP_PFK"/>
</dbReference>
<comment type="caution">
    <text evidence="8">The sequence shown here is derived from an EMBL/GenBank/DDBJ whole genome shotgun (WGS) entry which is preliminary data.</text>
</comment>
<dbReference type="HAMAP" id="MF_01977">
    <property type="entry name" value="Phosphofructokinase_II_P"/>
    <property type="match status" value="1"/>
</dbReference>
<dbReference type="Proteomes" id="UP000751190">
    <property type="component" value="Unassembled WGS sequence"/>
</dbReference>
<dbReference type="GO" id="GO:0047334">
    <property type="term" value="F:diphosphate-fructose-6-phosphate 1-phosphotransferase activity"/>
    <property type="evidence" value="ECO:0007669"/>
    <property type="project" value="UniProtKB-EC"/>
</dbReference>
<feature type="binding site" evidence="6">
    <location>
        <position position="17"/>
    </location>
    <ligand>
        <name>diphosphate</name>
        <dbReference type="ChEBI" id="CHEBI:33019"/>
    </ligand>
</feature>
<organism evidence="8 9">
    <name type="scientific">Diacronema lutheri</name>
    <name type="common">Unicellular marine alga</name>
    <name type="synonym">Monochrysis lutheri</name>
    <dbReference type="NCBI Taxonomy" id="2081491"/>
    <lineage>
        <taxon>Eukaryota</taxon>
        <taxon>Haptista</taxon>
        <taxon>Haptophyta</taxon>
        <taxon>Pavlovophyceae</taxon>
        <taxon>Pavlovales</taxon>
        <taxon>Pavlovaceae</taxon>
        <taxon>Diacronema</taxon>
    </lineage>
</organism>
<dbReference type="OMA" id="DCGWLTA"/>
<protein>
    <recommendedName>
        <fullName evidence="6">Pyrophosphate--fructose 6-phosphate 1-phosphotransferase</fullName>
        <ecNumber evidence="6">2.7.1.90</ecNumber>
    </recommendedName>
    <alternativeName>
        <fullName evidence="6">6-phosphofructokinase, pyrophosphate dependent</fullName>
    </alternativeName>
    <alternativeName>
        <fullName evidence="6">PPi-dependent phosphofructokinase</fullName>
        <shortName evidence="6">PPi-PFK</shortName>
    </alternativeName>
    <alternativeName>
        <fullName evidence="6">Pyrophosphate-dependent 6-phosphofructose-1-kinase</fullName>
    </alternativeName>
</protein>
<dbReference type="InterPro" id="IPR011405">
    <property type="entry name" value="PPi-PFK_SMc01852"/>
</dbReference>
<evidence type="ECO:0000256" key="4">
    <source>
        <dbReference type="ARBA" id="ARBA00022777"/>
    </source>
</evidence>
<dbReference type="OrthoDB" id="537915at2759"/>
<dbReference type="PRINTS" id="PR00476">
    <property type="entry name" value="PHFRCTKINASE"/>
</dbReference>
<comment type="function">
    <text evidence="6">Catalyzes the phosphorylation of D-fructose 6-phosphate, the first committing step of glycolysis. Uses inorganic phosphate (PPi) as phosphoryl donor instead of ATP like common ATP-dependent phosphofructokinases (ATP-PFKs), which renders the reaction reversible, and can thus function both in glycolysis and gluconeogenesis. Consistently, PPi-PFK can replace the enzymes of both the forward (ATP-PFK) and reverse (fructose-bisphosphatase (FBPase)) reactions.</text>
</comment>
<evidence type="ECO:0000313" key="9">
    <source>
        <dbReference type="Proteomes" id="UP000751190"/>
    </source>
</evidence>
<feature type="site" description="Important for catalytic activity and substrate specificity; stabilizes the transition state when the phosphoryl donor is PPi; prevents ATP from binding by mimicking the alpha-phosphate group of ATP" evidence="6">
    <location>
        <position position="127"/>
    </location>
</feature>
<dbReference type="Pfam" id="PF00365">
    <property type="entry name" value="PFK"/>
    <property type="match status" value="1"/>
</dbReference>
<dbReference type="GO" id="GO:0046872">
    <property type="term" value="F:metal ion binding"/>
    <property type="evidence" value="ECO:0007669"/>
    <property type="project" value="UniProtKB-KW"/>
</dbReference>
<dbReference type="PANTHER" id="PTHR45770">
    <property type="entry name" value="ATP-DEPENDENT 6-PHOSPHOFRUCTOKINASE 1"/>
    <property type="match status" value="1"/>
</dbReference>
<accession>A0A8J5XN73</accession>
<dbReference type="GO" id="GO:0006002">
    <property type="term" value="P:fructose 6-phosphate metabolic process"/>
    <property type="evidence" value="ECO:0007669"/>
    <property type="project" value="InterPro"/>
</dbReference>
<evidence type="ECO:0000256" key="3">
    <source>
        <dbReference type="ARBA" id="ARBA00022723"/>
    </source>
</evidence>